<reference evidence="1 2" key="1">
    <citation type="submission" date="2019-05" db="EMBL/GenBank/DDBJ databases">
        <title>Tamlana fucoidanivorans sp. nov., isolated from the surface of algae collected from Fujian province in China.</title>
        <authorList>
            <person name="Li J."/>
        </authorList>
    </citation>
    <scope>NUCLEOTIDE SEQUENCE [LARGE SCALE GENOMIC DNA]</scope>
    <source>
        <strain evidence="1 2">CW2-9</strain>
    </source>
</reference>
<protein>
    <submittedName>
        <fullName evidence="1">Universal stress protein</fullName>
    </submittedName>
</protein>
<dbReference type="OrthoDB" id="1198867at2"/>
<dbReference type="InterPro" id="IPR014729">
    <property type="entry name" value="Rossmann-like_a/b/a_fold"/>
</dbReference>
<proteinExistence type="predicted"/>
<evidence type="ECO:0000313" key="2">
    <source>
        <dbReference type="Proteomes" id="UP000308713"/>
    </source>
</evidence>
<comment type="caution">
    <text evidence="1">The sequence shown here is derived from an EMBL/GenBank/DDBJ whole genome shotgun (WGS) entry which is preliminary data.</text>
</comment>
<accession>A0A5C4SRZ7</accession>
<evidence type="ECO:0000313" key="1">
    <source>
        <dbReference type="EMBL" id="TNJ47204.1"/>
    </source>
</evidence>
<organism evidence="1 2">
    <name type="scientific">Allotamlana fucoidanivorans</name>
    <dbReference type="NCBI Taxonomy" id="2583814"/>
    <lineage>
        <taxon>Bacteria</taxon>
        <taxon>Pseudomonadati</taxon>
        <taxon>Bacteroidota</taxon>
        <taxon>Flavobacteriia</taxon>
        <taxon>Flavobacteriales</taxon>
        <taxon>Flavobacteriaceae</taxon>
        <taxon>Allotamlana</taxon>
    </lineage>
</organism>
<dbReference type="Gene3D" id="3.40.50.620">
    <property type="entry name" value="HUPs"/>
    <property type="match status" value="1"/>
</dbReference>
<keyword evidence="2" id="KW-1185">Reference proteome</keyword>
<dbReference type="Proteomes" id="UP000308713">
    <property type="component" value="Unassembled WGS sequence"/>
</dbReference>
<sequence>MKKKQYKILVLSDMKGTEETIMRSTVSLAKMIHAEIDFFHVEKPTDIVGQDNPLSAKRLINKSHFATRKKLSTLINSLSTSHDLVINYSFSVGHIKSEMARFIDQSKPDIIVLGKRKFKWFKFVGDDITSFIMKKHRGAIMIAANNNVIEHDKALSLGVLNEDTNRLNLEFAQHLMNYTQEPLSSFQIVAGASAMQNTLSFHGKKAINYVFQENDGAIDNLAKYLSKKNVNLLCVNRKRYHSKSLISDVKHLVNKLNVSLLITGEERLAIQ</sequence>
<dbReference type="EMBL" id="VDCS01000001">
    <property type="protein sequence ID" value="TNJ47204.1"/>
    <property type="molecule type" value="Genomic_DNA"/>
</dbReference>
<gene>
    <name evidence="1" type="ORF">FGF67_01410</name>
</gene>
<name>A0A5C4SRZ7_9FLAO</name>
<dbReference type="RefSeq" id="WP_139694664.1">
    <property type="nucleotide sequence ID" value="NZ_CP074074.1"/>
</dbReference>
<dbReference type="AlphaFoldDB" id="A0A5C4SRZ7"/>
<dbReference type="SUPFAM" id="SSF52402">
    <property type="entry name" value="Adenine nucleotide alpha hydrolases-like"/>
    <property type="match status" value="1"/>
</dbReference>